<feature type="coiled-coil region" evidence="1">
    <location>
        <begin position="58"/>
        <end position="92"/>
    </location>
</feature>
<proteinExistence type="predicted"/>
<evidence type="ECO:0000313" key="5">
    <source>
        <dbReference type="Proteomes" id="UP001500133"/>
    </source>
</evidence>
<evidence type="ECO:0000256" key="1">
    <source>
        <dbReference type="SAM" id="Coils"/>
    </source>
</evidence>
<dbReference type="RefSeq" id="WP_344702550.1">
    <property type="nucleotide sequence ID" value="NZ_BAAAZT010000030.1"/>
</dbReference>
<evidence type="ECO:0000256" key="2">
    <source>
        <dbReference type="SAM" id="MobiDB-lite"/>
    </source>
</evidence>
<organism evidence="4 5">
    <name type="scientific">Halomonas cibimaris</name>
    <dbReference type="NCBI Taxonomy" id="657012"/>
    <lineage>
        <taxon>Bacteria</taxon>
        <taxon>Pseudomonadati</taxon>
        <taxon>Pseudomonadota</taxon>
        <taxon>Gammaproteobacteria</taxon>
        <taxon>Oceanospirillales</taxon>
        <taxon>Halomonadaceae</taxon>
        <taxon>Halomonas</taxon>
    </lineage>
</organism>
<evidence type="ECO:0000256" key="3">
    <source>
        <dbReference type="SAM" id="Phobius"/>
    </source>
</evidence>
<keyword evidence="3" id="KW-0472">Membrane</keyword>
<keyword evidence="3" id="KW-1133">Transmembrane helix</keyword>
<keyword evidence="1" id="KW-0175">Coiled coil</keyword>
<evidence type="ECO:0000313" key="4">
    <source>
        <dbReference type="EMBL" id="GAA3900063.1"/>
    </source>
</evidence>
<dbReference type="InterPro" id="IPR052534">
    <property type="entry name" value="Extracell_DNA_Util/SecSys_Comp"/>
</dbReference>
<accession>A0ABP7LIH8</accession>
<dbReference type="Pfam" id="PF05137">
    <property type="entry name" value="PilN"/>
    <property type="match status" value="1"/>
</dbReference>
<sequence length="196" mass="22655">MSVDINLLPWRQARRERRTRRMQLWLAGMVIAGTALGFGVAQYYQAALQSQQARNRYITQQTRQLERAIEDVERYERQVEQFNEQLALFTSLQGERLQTLRLFNAVAKSVAQGVVYERLERTGSQVSVTARAGSDRQISEQLRRIAQLPTFGVPQFSEVESESDTVRQFRFRVEQQPPDDRPPAESAAEPRREEPS</sequence>
<reference evidence="5" key="1">
    <citation type="journal article" date="2019" name="Int. J. Syst. Evol. Microbiol.">
        <title>The Global Catalogue of Microorganisms (GCM) 10K type strain sequencing project: providing services to taxonomists for standard genome sequencing and annotation.</title>
        <authorList>
            <consortium name="The Broad Institute Genomics Platform"/>
            <consortium name="The Broad Institute Genome Sequencing Center for Infectious Disease"/>
            <person name="Wu L."/>
            <person name="Ma J."/>
        </authorList>
    </citation>
    <scope>NUCLEOTIDE SEQUENCE [LARGE SCALE GENOMIC DNA]</scope>
    <source>
        <strain evidence="5">JCM 16914</strain>
    </source>
</reference>
<keyword evidence="5" id="KW-1185">Reference proteome</keyword>
<feature type="region of interest" description="Disordered" evidence="2">
    <location>
        <begin position="172"/>
        <end position="196"/>
    </location>
</feature>
<dbReference type="InterPro" id="IPR007813">
    <property type="entry name" value="PilN"/>
</dbReference>
<feature type="transmembrane region" description="Helical" evidence="3">
    <location>
        <begin position="24"/>
        <end position="44"/>
    </location>
</feature>
<dbReference type="PANTHER" id="PTHR40278">
    <property type="entry name" value="DNA UTILIZATION PROTEIN HOFN"/>
    <property type="match status" value="1"/>
</dbReference>
<gene>
    <name evidence="4" type="primary">pilN</name>
    <name evidence="4" type="ORF">GCM10022228_08140</name>
</gene>
<dbReference type="Proteomes" id="UP001500133">
    <property type="component" value="Unassembled WGS sequence"/>
</dbReference>
<dbReference type="PANTHER" id="PTHR40278:SF2">
    <property type="entry name" value="TYPE IV PILUS INNER MEMBRANE COMPONENT PILN"/>
    <property type="match status" value="1"/>
</dbReference>
<keyword evidence="3" id="KW-0812">Transmembrane</keyword>
<protein>
    <submittedName>
        <fullName evidence="4">Type 4a pilus biogenesis protein PilN</fullName>
    </submittedName>
</protein>
<name>A0ABP7LIH8_9GAMM</name>
<comment type="caution">
    <text evidence="4">The sequence shown here is derived from an EMBL/GenBank/DDBJ whole genome shotgun (WGS) entry which is preliminary data.</text>
</comment>
<dbReference type="EMBL" id="BAAAZT010000030">
    <property type="protein sequence ID" value="GAA3900063.1"/>
    <property type="molecule type" value="Genomic_DNA"/>
</dbReference>